<feature type="signal peptide" evidence="1">
    <location>
        <begin position="1"/>
        <end position="18"/>
    </location>
</feature>
<sequence>MKKLFFILLLFMANSVKSQENEALDVKLKFKERVSVRKSFQTSSLMLEPAVFTITIPENKTSSWLFDGAISYEWINKEIFVPTNLRTIFEYHRNTLIEKEQFNYNFGLNYEKQWRKIGPGEPFFIPVSILNGKFNKDLKKGNESLMFQAYFTFYYTYCRSGCNWWQNQIWKPGQRIGSSKSLLNFIYFPYVGIESENRIRTELESQKGSIYRWMLRFNSNFFLLPKFLNEDLVLGIDFQIRRNFSNSVQEFMNISPKIFRGSLNYTFLKGTGNKKGIIGLDYTRGEDPSVNFEKQAFWAFGLKFAY</sequence>
<keyword evidence="1" id="KW-0732">Signal</keyword>
<accession>A0A1W2H665</accession>
<evidence type="ECO:0008006" key="4">
    <source>
        <dbReference type="Google" id="ProtNLM"/>
    </source>
</evidence>
<gene>
    <name evidence="2" type="ORF">SAMN00777080_3058</name>
</gene>
<reference evidence="3" key="1">
    <citation type="submission" date="2017-04" db="EMBL/GenBank/DDBJ databases">
        <authorList>
            <person name="Varghese N."/>
            <person name="Submissions S."/>
        </authorList>
    </citation>
    <scope>NUCLEOTIDE SEQUENCE [LARGE SCALE GENOMIC DNA]</scope>
    <source>
        <strain evidence="3">DSM 16537</strain>
    </source>
</reference>
<dbReference type="STRING" id="758820.SAMN00777080_3058"/>
<proteinExistence type="predicted"/>
<dbReference type="Proteomes" id="UP000192333">
    <property type="component" value="Chromosome I"/>
</dbReference>
<dbReference type="AlphaFoldDB" id="A0A1W2H665"/>
<keyword evidence="3" id="KW-1185">Reference proteome</keyword>
<name>A0A1W2H665_9BACT</name>
<dbReference type="OrthoDB" id="949563at2"/>
<organism evidence="2 3">
    <name type="scientific">Aquiflexum balticum DSM 16537</name>
    <dbReference type="NCBI Taxonomy" id="758820"/>
    <lineage>
        <taxon>Bacteria</taxon>
        <taxon>Pseudomonadati</taxon>
        <taxon>Bacteroidota</taxon>
        <taxon>Cytophagia</taxon>
        <taxon>Cytophagales</taxon>
        <taxon>Cyclobacteriaceae</taxon>
        <taxon>Aquiflexum</taxon>
    </lineage>
</organism>
<protein>
    <recommendedName>
        <fullName evidence="4">DUF3078 domain-containing protein</fullName>
    </recommendedName>
</protein>
<feature type="chain" id="PRO_5013026471" description="DUF3078 domain-containing protein" evidence="1">
    <location>
        <begin position="19"/>
        <end position="306"/>
    </location>
</feature>
<evidence type="ECO:0000313" key="2">
    <source>
        <dbReference type="EMBL" id="SMD44437.1"/>
    </source>
</evidence>
<evidence type="ECO:0000256" key="1">
    <source>
        <dbReference type="SAM" id="SignalP"/>
    </source>
</evidence>
<evidence type="ECO:0000313" key="3">
    <source>
        <dbReference type="Proteomes" id="UP000192333"/>
    </source>
</evidence>
<dbReference type="RefSeq" id="WP_084121211.1">
    <property type="nucleotide sequence ID" value="NZ_LT838813.1"/>
</dbReference>
<dbReference type="EMBL" id="LT838813">
    <property type="protein sequence ID" value="SMD44437.1"/>
    <property type="molecule type" value="Genomic_DNA"/>
</dbReference>